<feature type="coiled-coil region" evidence="1">
    <location>
        <begin position="29"/>
        <end position="56"/>
    </location>
</feature>
<dbReference type="InterPro" id="IPR052993">
    <property type="entry name" value="CFA-57"/>
</dbReference>
<accession>A0A8S3F6Z7</accession>
<keyword evidence="1" id="KW-0175">Coiled coil</keyword>
<dbReference type="EMBL" id="CAJOBH010240095">
    <property type="protein sequence ID" value="CAF5106148.1"/>
    <property type="molecule type" value="Genomic_DNA"/>
</dbReference>
<reference evidence="2" key="1">
    <citation type="submission" date="2021-02" db="EMBL/GenBank/DDBJ databases">
        <authorList>
            <person name="Nowell W R."/>
        </authorList>
    </citation>
    <scope>NUCLEOTIDE SEQUENCE</scope>
</reference>
<evidence type="ECO:0000313" key="2">
    <source>
        <dbReference type="EMBL" id="CAF5106148.1"/>
    </source>
</evidence>
<gene>
    <name evidence="2" type="ORF">BYL167_LOCUS65014</name>
    <name evidence="3" type="ORF">GIL414_LOCUS73977</name>
</gene>
<feature type="non-terminal residue" evidence="2">
    <location>
        <position position="1"/>
    </location>
</feature>
<feature type="non-terminal residue" evidence="2">
    <location>
        <position position="184"/>
    </location>
</feature>
<dbReference type="Proteomes" id="UP000681967">
    <property type="component" value="Unassembled WGS sequence"/>
</dbReference>
<dbReference type="Proteomes" id="UP000681720">
    <property type="component" value="Unassembled WGS sequence"/>
</dbReference>
<dbReference type="AlphaFoldDB" id="A0A8S3F6Z7"/>
<dbReference type="PANTHER" id="PTHR32215:SF0">
    <property type="entry name" value="CILIA- AND FLAGELLA-ASSOCIATED PROTEIN 57"/>
    <property type="match status" value="1"/>
</dbReference>
<sequence>AHILHVKQTDQETAAETLKKRINDNVLRVQGMNEEIGSLKNEISERKQTINEKQERICDLELKNQELEKFQYVLNYKISELTRLIQPREQEIERMKNQLLEMASEREKKENELSRNRFINGEQKQRLHAIEAQVDRERQKRKEYDNVIRRIKNDISLHFADVSDPQRVQNAVASLFEKHVQNDN</sequence>
<evidence type="ECO:0000313" key="4">
    <source>
        <dbReference type="Proteomes" id="UP000681967"/>
    </source>
</evidence>
<feature type="coiled-coil region" evidence="1">
    <location>
        <begin position="92"/>
        <end position="154"/>
    </location>
</feature>
<name>A0A8S3F6Z7_9BILA</name>
<dbReference type="EMBL" id="CAJOBJ010339830">
    <property type="protein sequence ID" value="CAF5193742.1"/>
    <property type="molecule type" value="Genomic_DNA"/>
</dbReference>
<protein>
    <submittedName>
        <fullName evidence="2">Uncharacterized protein</fullName>
    </submittedName>
</protein>
<organism evidence="2 4">
    <name type="scientific">Rotaria magnacalcarata</name>
    <dbReference type="NCBI Taxonomy" id="392030"/>
    <lineage>
        <taxon>Eukaryota</taxon>
        <taxon>Metazoa</taxon>
        <taxon>Spiralia</taxon>
        <taxon>Gnathifera</taxon>
        <taxon>Rotifera</taxon>
        <taxon>Eurotatoria</taxon>
        <taxon>Bdelloidea</taxon>
        <taxon>Philodinida</taxon>
        <taxon>Philodinidae</taxon>
        <taxon>Rotaria</taxon>
    </lineage>
</organism>
<comment type="caution">
    <text evidence="2">The sequence shown here is derived from an EMBL/GenBank/DDBJ whole genome shotgun (WGS) entry which is preliminary data.</text>
</comment>
<dbReference type="PANTHER" id="PTHR32215">
    <property type="entry name" value="CILIA- AND FLAGELLA-ASSOCIATED PROTEIN 57"/>
    <property type="match status" value="1"/>
</dbReference>
<evidence type="ECO:0000256" key="1">
    <source>
        <dbReference type="SAM" id="Coils"/>
    </source>
</evidence>
<evidence type="ECO:0000313" key="3">
    <source>
        <dbReference type="EMBL" id="CAF5193742.1"/>
    </source>
</evidence>
<proteinExistence type="predicted"/>